<comment type="caution">
    <text evidence="4">The sequence shown here is derived from an EMBL/GenBank/DDBJ whole genome shotgun (WGS) entry which is preliminary data.</text>
</comment>
<dbReference type="InterPro" id="IPR036380">
    <property type="entry name" value="Isochorismatase-like_sf"/>
</dbReference>
<evidence type="ECO:0000313" key="5">
    <source>
        <dbReference type="Proteomes" id="UP000799772"/>
    </source>
</evidence>
<dbReference type="SUPFAM" id="SSF52499">
    <property type="entry name" value="Isochorismatase-like hydrolases"/>
    <property type="match status" value="1"/>
</dbReference>
<gene>
    <name evidence="4" type="ORF">NA57DRAFT_78915</name>
</gene>
<evidence type="ECO:0000313" key="4">
    <source>
        <dbReference type="EMBL" id="KAF2096145.1"/>
    </source>
</evidence>
<dbReference type="Gene3D" id="3.40.50.850">
    <property type="entry name" value="Isochorismatase-like"/>
    <property type="match status" value="1"/>
</dbReference>
<dbReference type="Proteomes" id="UP000799772">
    <property type="component" value="Unassembled WGS sequence"/>
</dbReference>
<dbReference type="OrthoDB" id="167809at2759"/>
<dbReference type="InterPro" id="IPR050272">
    <property type="entry name" value="Isochorismatase-like_hydrls"/>
</dbReference>
<accession>A0A9P4M3W4</accession>
<protein>
    <submittedName>
        <fullName evidence="4">Isochorismatase hydrolase</fullName>
    </submittedName>
</protein>
<comment type="similarity">
    <text evidence="1">Belongs to the isochorismatase family.</text>
</comment>
<evidence type="ECO:0000256" key="1">
    <source>
        <dbReference type="ARBA" id="ARBA00006336"/>
    </source>
</evidence>
<proteinExistence type="inferred from homology"/>
<dbReference type="AlphaFoldDB" id="A0A9P4M3W4"/>
<dbReference type="Pfam" id="PF00857">
    <property type="entry name" value="Isochorismatase"/>
    <property type="match status" value="1"/>
</dbReference>
<evidence type="ECO:0000259" key="3">
    <source>
        <dbReference type="Pfam" id="PF00857"/>
    </source>
</evidence>
<name>A0A9P4M3W4_9PEZI</name>
<sequence length="203" mass="22321">MVELQSKPALIVVDMQNGFCSPEGSFAKLGFPVAAQTAIVPAIQKLLTACRARGIPVFYSREGWNEDYSDSGILLASQFFAPIKELKGFIRDTWDYDIIDDLKPAASDIILHKPRPSCFLMTDFAEQLEQRGINQLIVTGVGTNVCVECTVRDAWQLGFYTVTVSDATAAVSQEEHDGTLRNLKYFGGTATVAEVIEALYENS</sequence>
<dbReference type="PANTHER" id="PTHR43540">
    <property type="entry name" value="PEROXYUREIDOACRYLATE/UREIDOACRYLATE AMIDOHYDROLASE-RELATED"/>
    <property type="match status" value="1"/>
</dbReference>
<dbReference type="CDD" id="cd00431">
    <property type="entry name" value="cysteine_hydrolases"/>
    <property type="match status" value="1"/>
</dbReference>
<dbReference type="InterPro" id="IPR000868">
    <property type="entry name" value="Isochorismatase-like_dom"/>
</dbReference>
<keyword evidence="2 4" id="KW-0378">Hydrolase</keyword>
<reference evidence="4" key="1">
    <citation type="journal article" date="2020" name="Stud. Mycol.">
        <title>101 Dothideomycetes genomes: a test case for predicting lifestyles and emergence of pathogens.</title>
        <authorList>
            <person name="Haridas S."/>
            <person name="Albert R."/>
            <person name="Binder M."/>
            <person name="Bloem J."/>
            <person name="Labutti K."/>
            <person name="Salamov A."/>
            <person name="Andreopoulos B."/>
            <person name="Baker S."/>
            <person name="Barry K."/>
            <person name="Bills G."/>
            <person name="Bluhm B."/>
            <person name="Cannon C."/>
            <person name="Castanera R."/>
            <person name="Culley D."/>
            <person name="Daum C."/>
            <person name="Ezra D."/>
            <person name="Gonzalez J."/>
            <person name="Henrissat B."/>
            <person name="Kuo A."/>
            <person name="Liang C."/>
            <person name="Lipzen A."/>
            <person name="Lutzoni F."/>
            <person name="Magnuson J."/>
            <person name="Mondo S."/>
            <person name="Nolan M."/>
            <person name="Ohm R."/>
            <person name="Pangilinan J."/>
            <person name="Park H.-J."/>
            <person name="Ramirez L."/>
            <person name="Alfaro M."/>
            <person name="Sun H."/>
            <person name="Tritt A."/>
            <person name="Yoshinaga Y."/>
            <person name="Zwiers L.-H."/>
            <person name="Turgeon B."/>
            <person name="Goodwin S."/>
            <person name="Spatafora J."/>
            <person name="Crous P."/>
            <person name="Grigoriev I."/>
        </authorList>
    </citation>
    <scope>NUCLEOTIDE SEQUENCE</scope>
    <source>
        <strain evidence="4">CBS 133067</strain>
    </source>
</reference>
<dbReference type="GO" id="GO:0016787">
    <property type="term" value="F:hydrolase activity"/>
    <property type="evidence" value="ECO:0007669"/>
    <property type="project" value="UniProtKB-KW"/>
</dbReference>
<evidence type="ECO:0000256" key="2">
    <source>
        <dbReference type="ARBA" id="ARBA00022801"/>
    </source>
</evidence>
<feature type="domain" description="Isochorismatase-like" evidence="3">
    <location>
        <begin position="9"/>
        <end position="192"/>
    </location>
</feature>
<dbReference type="PANTHER" id="PTHR43540:SF6">
    <property type="entry name" value="ISOCHORISMATASE-LIKE DOMAIN-CONTAINING PROTEIN"/>
    <property type="match status" value="1"/>
</dbReference>
<dbReference type="EMBL" id="ML978130">
    <property type="protein sequence ID" value="KAF2096145.1"/>
    <property type="molecule type" value="Genomic_DNA"/>
</dbReference>
<organism evidence="4 5">
    <name type="scientific">Rhizodiscina lignyota</name>
    <dbReference type="NCBI Taxonomy" id="1504668"/>
    <lineage>
        <taxon>Eukaryota</taxon>
        <taxon>Fungi</taxon>
        <taxon>Dikarya</taxon>
        <taxon>Ascomycota</taxon>
        <taxon>Pezizomycotina</taxon>
        <taxon>Dothideomycetes</taxon>
        <taxon>Pleosporomycetidae</taxon>
        <taxon>Aulographales</taxon>
        <taxon>Rhizodiscinaceae</taxon>
        <taxon>Rhizodiscina</taxon>
    </lineage>
</organism>
<keyword evidence="5" id="KW-1185">Reference proteome</keyword>